<feature type="compositionally biased region" description="Basic and acidic residues" evidence="5">
    <location>
        <begin position="144"/>
        <end position="226"/>
    </location>
</feature>
<keyword evidence="3" id="KW-0234">DNA repair</keyword>
<feature type="compositionally biased region" description="Polar residues" evidence="5">
    <location>
        <begin position="56"/>
        <end position="76"/>
    </location>
</feature>
<comment type="subcellular location">
    <subcellularLocation>
        <location evidence="1">Nucleus</location>
    </subcellularLocation>
</comment>
<feature type="region of interest" description="Disordered" evidence="5">
    <location>
        <begin position="437"/>
        <end position="489"/>
    </location>
</feature>
<dbReference type="Proteomes" id="UP001586593">
    <property type="component" value="Unassembled WGS sequence"/>
</dbReference>
<feature type="compositionally biased region" description="Polar residues" evidence="5">
    <location>
        <begin position="94"/>
        <end position="114"/>
    </location>
</feature>
<keyword evidence="8" id="KW-1185">Reference proteome</keyword>
<evidence type="ECO:0000259" key="6">
    <source>
        <dbReference type="Pfam" id="PF12253"/>
    </source>
</evidence>
<comment type="caution">
    <text evidence="7">The sequence shown here is derived from an EMBL/GenBank/DDBJ whole genome shotgun (WGS) entry which is preliminary data.</text>
</comment>
<feature type="compositionally biased region" description="Polar residues" evidence="5">
    <location>
        <begin position="543"/>
        <end position="560"/>
    </location>
</feature>
<dbReference type="Pfam" id="PF12253">
    <property type="entry name" value="CAF1A_dimeriz"/>
    <property type="match status" value="1"/>
</dbReference>
<evidence type="ECO:0000313" key="8">
    <source>
        <dbReference type="Proteomes" id="UP001586593"/>
    </source>
</evidence>
<feature type="compositionally biased region" description="Acidic residues" evidence="5">
    <location>
        <begin position="437"/>
        <end position="472"/>
    </location>
</feature>
<keyword evidence="2" id="KW-0227">DNA damage</keyword>
<sequence length="664" mass="73191">MPLFTMSSNVSPLDAGHRKRSHDEFFEAAGCASASPTKEVRFAFERSNGAEEKENQYNASQMDATTSAQKTPSTAKTESESSLFQFSSQPPAPTYNQNPVSVETPRSTQPSTSPVPEVRHDPAATPSPLSLDRGTSSAKKKRMTKEEKAAKDEELARKRQEREANKAAKAEKEASERQKKDAERAAKAAEKAKREAEKAEKEAEKRQRAEEKEREKREKEEQEARKARSQLKLNSFFKVNSAAAKDNPAAKVVTSGLEGTRPPGEPSKDIAKEVTLYEQMFKPFFVKEQVTLASVSIPMDEETREAKSRILDEYVNGDRQWVRLSPLNPFEAFQVPFCRARGRLHPRIREVMADLNGESSRPFNDRKAETGKSKALSASETLKTIPMKLLVFKEDVRPPYYGTITNVPCGLHGLRKLARKPLARDILPLNYDYDSEAEWQEEDGEDVDALDDDEEDLDNEEDMGDFLDDSEDTGPTRPAFSSGLEPESTGVCWENTERQSSLAELTLFRMEYILESLDDHASVNPFSNHYWDPAPPPLPCAPSTKQATAASGNPTASQPGSMAPPPVATDAFQALNHGTMAASSTSPPTGGAGAAVTKKTPARLAPDMQEKLKELVVANPALSRVGTVELFSSLHVKCSKASIKATLDLVAEKSGRFWRLKPGA</sequence>
<name>A0ABR3Y4E0_9PEZI</name>
<evidence type="ECO:0000256" key="1">
    <source>
        <dbReference type="ARBA" id="ARBA00004123"/>
    </source>
</evidence>
<dbReference type="PANTHER" id="PTHR15272">
    <property type="entry name" value="CHROMATIN ASSEMBLY FACTOR 1 SUBUNIT A CAF-1 SUBUNIT A"/>
    <property type="match status" value="1"/>
</dbReference>
<reference evidence="7 8" key="1">
    <citation type="journal article" date="2024" name="Commun. Biol.">
        <title>Comparative genomic analysis of thermophilic fungi reveals convergent evolutionary adaptations and gene losses.</title>
        <authorList>
            <person name="Steindorff A.S."/>
            <person name="Aguilar-Pontes M.V."/>
            <person name="Robinson A.J."/>
            <person name="Andreopoulos B."/>
            <person name="LaButti K."/>
            <person name="Kuo A."/>
            <person name="Mondo S."/>
            <person name="Riley R."/>
            <person name="Otillar R."/>
            <person name="Haridas S."/>
            <person name="Lipzen A."/>
            <person name="Grimwood J."/>
            <person name="Schmutz J."/>
            <person name="Clum A."/>
            <person name="Reid I.D."/>
            <person name="Moisan M.C."/>
            <person name="Butler G."/>
            <person name="Nguyen T.T.M."/>
            <person name="Dewar K."/>
            <person name="Conant G."/>
            <person name="Drula E."/>
            <person name="Henrissat B."/>
            <person name="Hansel C."/>
            <person name="Singer S."/>
            <person name="Hutchinson M.I."/>
            <person name="de Vries R.P."/>
            <person name="Natvig D.O."/>
            <person name="Powell A.J."/>
            <person name="Tsang A."/>
            <person name="Grigoriev I.V."/>
        </authorList>
    </citation>
    <scope>NUCLEOTIDE SEQUENCE [LARGE SCALE GENOMIC DNA]</scope>
    <source>
        <strain evidence="7 8">ATCC 24622</strain>
    </source>
</reference>
<protein>
    <recommendedName>
        <fullName evidence="6">Chromatin assembly factor 1 subunit A dimerization domain-containing protein</fullName>
    </recommendedName>
</protein>
<dbReference type="EMBL" id="JAZHXJ010000014">
    <property type="protein sequence ID" value="KAL1882672.1"/>
    <property type="molecule type" value="Genomic_DNA"/>
</dbReference>
<accession>A0ABR3Y4E0</accession>
<evidence type="ECO:0000256" key="4">
    <source>
        <dbReference type="ARBA" id="ARBA00023242"/>
    </source>
</evidence>
<feature type="compositionally biased region" description="Basic and acidic residues" evidence="5">
    <location>
        <begin position="43"/>
        <end position="55"/>
    </location>
</feature>
<evidence type="ECO:0000256" key="5">
    <source>
        <dbReference type="SAM" id="MobiDB-lite"/>
    </source>
</evidence>
<feature type="region of interest" description="Disordered" evidence="5">
    <location>
        <begin position="537"/>
        <end position="569"/>
    </location>
</feature>
<evidence type="ECO:0000256" key="3">
    <source>
        <dbReference type="ARBA" id="ARBA00023204"/>
    </source>
</evidence>
<feature type="region of interest" description="Disordered" evidence="5">
    <location>
        <begin position="43"/>
        <end position="230"/>
    </location>
</feature>
<evidence type="ECO:0000256" key="2">
    <source>
        <dbReference type="ARBA" id="ARBA00022763"/>
    </source>
</evidence>
<dbReference type="PANTHER" id="PTHR15272:SF0">
    <property type="entry name" value="CHROMATIN ASSEMBLY FACTOR 1 SUBUNIT A"/>
    <property type="match status" value="1"/>
</dbReference>
<dbReference type="InterPro" id="IPR022043">
    <property type="entry name" value="CAF1A_DD"/>
</dbReference>
<feature type="compositionally biased region" description="Low complexity" evidence="5">
    <location>
        <begin position="80"/>
        <end position="89"/>
    </location>
</feature>
<organism evidence="7 8">
    <name type="scientific">Phialemonium thermophilum</name>
    <dbReference type="NCBI Taxonomy" id="223376"/>
    <lineage>
        <taxon>Eukaryota</taxon>
        <taxon>Fungi</taxon>
        <taxon>Dikarya</taxon>
        <taxon>Ascomycota</taxon>
        <taxon>Pezizomycotina</taxon>
        <taxon>Sordariomycetes</taxon>
        <taxon>Sordariomycetidae</taxon>
        <taxon>Cephalothecales</taxon>
        <taxon>Cephalothecaceae</taxon>
        <taxon>Phialemonium</taxon>
    </lineage>
</organism>
<keyword evidence="4" id="KW-0539">Nucleus</keyword>
<evidence type="ECO:0000313" key="7">
    <source>
        <dbReference type="EMBL" id="KAL1882672.1"/>
    </source>
</evidence>
<proteinExistence type="predicted"/>
<feature type="domain" description="Chromatin assembly factor 1 subunit A dimerization" evidence="6">
    <location>
        <begin position="388"/>
        <end position="462"/>
    </location>
</feature>
<gene>
    <name evidence="7" type="ORF">VTK73DRAFT_1584</name>
</gene>